<feature type="transmembrane region" description="Helical" evidence="5">
    <location>
        <begin position="272"/>
        <end position="289"/>
    </location>
</feature>
<dbReference type="AlphaFoldDB" id="A0A9D1KMX5"/>
<comment type="subcellular location">
    <subcellularLocation>
        <location evidence="1">Membrane</location>
        <topology evidence="1">Multi-pass membrane protein</topology>
    </subcellularLocation>
</comment>
<feature type="chain" id="PRO_5038446977" description="Magnesium transporter NIPA" evidence="6">
    <location>
        <begin position="21"/>
        <end position="317"/>
    </location>
</feature>
<gene>
    <name evidence="7" type="ORF">IAA98_14665</name>
</gene>
<evidence type="ECO:0000313" key="8">
    <source>
        <dbReference type="Proteomes" id="UP000886842"/>
    </source>
</evidence>
<evidence type="ECO:0000256" key="4">
    <source>
        <dbReference type="ARBA" id="ARBA00023136"/>
    </source>
</evidence>
<dbReference type="Pfam" id="PF05653">
    <property type="entry name" value="Mg_trans_NIPA"/>
    <property type="match status" value="1"/>
</dbReference>
<reference evidence="7" key="2">
    <citation type="journal article" date="2021" name="PeerJ">
        <title>Extensive microbial diversity within the chicken gut microbiome revealed by metagenomics and culture.</title>
        <authorList>
            <person name="Gilroy R."/>
            <person name="Ravi A."/>
            <person name="Getino M."/>
            <person name="Pursley I."/>
            <person name="Horton D.L."/>
            <person name="Alikhan N.F."/>
            <person name="Baker D."/>
            <person name="Gharbi K."/>
            <person name="Hall N."/>
            <person name="Watson M."/>
            <person name="Adriaenssens E.M."/>
            <person name="Foster-Nyarko E."/>
            <person name="Jarju S."/>
            <person name="Secka A."/>
            <person name="Antonio M."/>
            <person name="Oren A."/>
            <person name="Chaudhuri R.R."/>
            <person name="La Ragione R."/>
            <person name="Hildebrand F."/>
            <person name="Pallen M.J."/>
        </authorList>
    </citation>
    <scope>NUCLEOTIDE SEQUENCE</scope>
    <source>
        <strain evidence="7">ChiGjej1B1-24693</strain>
    </source>
</reference>
<sequence length="317" mass="33402">MTIALAISLAVIGSLCNAWASILQHDAVEVTLTKDDDTSRRISVRRMLVLLRTPRWLVGVTMIALGAVFHIVAITLAPITLVQPVGVLAVVFTIVMAAHQRRSWPGSRVWLGAVTTIVGLGVFVACASRTIGHGSTDLPDSLVSRDLWWAVVVLAVVTVLFAGLGMLGPSWLRCLSWAAACATLFGLASALMRTLTLLLRVGHGWLTPAVVGVLATMAVAYGAGGWLAQQAYASGPPEIVISCLTVLDPLVAVTFGLVVLREGLHIDLVPGVVMALFAALATVGVLVLTRHHPDVVATRTAPRTAEVTIGPRISRGE</sequence>
<feature type="transmembrane region" description="Helical" evidence="5">
    <location>
        <begin position="64"/>
        <end position="97"/>
    </location>
</feature>
<feature type="transmembrane region" description="Helical" evidence="5">
    <location>
        <begin position="239"/>
        <end position="260"/>
    </location>
</feature>
<evidence type="ECO:0008006" key="9">
    <source>
        <dbReference type="Google" id="ProtNLM"/>
    </source>
</evidence>
<dbReference type="InterPro" id="IPR008521">
    <property type="entry name" value="Mg_trans_NIPA"/>
</dbReference>
<feature type="transmembrane region" description="Helical" evidence="5">
    <location>
        <begin position="147"/>
        <end position="167"/>
    </location>
</feature>
<proteinExistence type="predicted"/>
<dbReference type="Proteomes" id="UP000886842">
    <property type="component" value="Unassembled WGS sequence"/>
</dbReference>
<comment type="caution">
    <text evidence="7">The sequence shown here is derived from an EMBL/GenBank/DDBJ whole genome shotgun (WGS) entry which is preliminary data.</text>
</comment>
<dbReference type="GO" id="GO:0015095">
    <property type="term" value="F:magnesium ion transmembrane transporter activity"/>
    <property type="evidence" value="ECO:0007669"/>
    <property type="project" value="InterPro"/>
</dbReference>
<evidence type="ECO:0000256" key="6">
    <source>
        <dbReference type="SAM" id="SignalP"/>
    </source>
</evidence>
<reference evidence="7" key="1">
    <citation type="submission" date="2020-10" db="EMBL/GenBank/DDBJ databases">
        <authorList>
            <person name="Gilroy R."/>
        </authorList>
    </citation>
    <scope>NUCLEOTIDE SEQUENCE</scope>
    <source>
        <strain evidence="7">ChiGjej1B1-24693</strain>
    </source>
</reference>
<feature type="transmembrane region" description="Helical" evidence="5">
    <location>
        <begin position="109"/>
        <end position="132"/>
    </location>
</feature>
<feature type="transmembrane region" description="Helical" evidence="5">
    <location>
        <begin position="205"/>
        <end position="227"/>
    </location>
</feature>
<feature type="transmembrane region" description="Helical" evidence="5">
    <location>
        <begin position="174"/>
        <end position="199"/>
    </location>
</feature>
<evidence type="ECO:0000313" key="7">
    <source>
        <dbReference type="EMBL" id="HIT76819.1"/>
    </source>
</evidence>
<evidence type="ECO:0000256" key="1">
    <source>
        <dbReference type="ARBA" id="ARBA00004141"/>
    </source>
</evidence>
<dbReference type="PANTHER" id="PTHR40761">
    <property type="entry name" value="CONSERVED INTEGRAL MEMBRANE ALANINE VALINE AND LEUCINE RICH PROTEIN-RELATED"/>
    <property type="match status" value="1"/>
</dbReference>
<keyword evidence="4 5" id="KW-0472">Membrane</keyword>
<keyword evidence="2 5" id="KW-0812">Transmembrane</keyword>
<dbReference type="EMBL" id="DVLP01000421">
    <property type="protein sequence ID" value="HIT76819.1"/>
    <property type="molecule type" value="Genomic_DNA"/>
</dbReference>
<accession>A0A9D1KMX5</accession>
<keyword evidence="3 5" id="KW-1133">Transmembrane helix</keyword>
<keyword evidence="6" id="KW-0732">Signal</keyword>
<evidence type="ECO:0000256" key="5">
    <source>
        <dbReference type="SAM" id="Phobius"/>
    </source>
</evidence>
<name>A0A9D1KMX5_9ACTN</name>
<organism evidence="7 8">
    <name type="scientific">Candidatus Avipropionibacterium avicola</name>
    <dbReference type="NCBI Taxonomy" id="2840701"/>
    <lineage>
        <taxon>Bacteria</taxon>
        <taxon>Bacillati</taxon>
        <taxon>Actinomycetota</taxon>
        <taxon>Actinomycetes</taxon>
        <taxon>Propionibacteriales</taxon>
        <taxon>Propionibacteriaceae</taxon>
        <taxon>Propionibacteriaceae incertae sedis</taxon>
        <taxon>Candidatus Avipropionibacterium</taxon>
    </lineage>
</organism>
<evidence type="ECO:0000256" key="2">
    <source>
        <dbReference type="ARBA" id="ARBA00022692"/>
    </source>
</evidence>
<dbReference type="PANTHER" id="PTHR40761:SF1">
    <property type="entry name" value="CONSERVED INTEGRAL MEMBRANE ALANINE VALINE AND LEUCINE RICH PROTEIN-RELATED"/>
    <property type="match status" value="1"/>
</dbReference>
<protein>
    <recommendedName>
        <fullName evidence="9">Magnesium transporter NIPA</fullName>
    </recommendedName>
</protein>
<dbReference type="GO" id="GO:0016020">
    <property type="term" value="C:membrane"/>
    <property type="evidence" value="ECO:0007669"/>
    <property type="project" value="UniProtKB-SubCell"/>
</dbReference>
<evidence type="ECO:0000256" key="3">
    <source>
        <dbReference type="ARBA" id="ARBA00022989"/>
    </source>
</evidence>
<feature type="signal peptide" evidence="6">
    <location>
        <begin position="1"/>
        <end position="20"/>
    </location>
</feature>